<gene>
    <name evidence="1" type="ORF">SAMN05444277_111132</name>
</gene>
<name>A0A1I5YDG9_9BACT</name>
<proteinExistence type="predicted"/>
<dbReference type="Proteomes" id="UP000199031">
    <property type="component" value="Unassembled WGS sequence"/>
</dbReference>
<dbReference type="EMBL" id="FOXQ01000011">
    <property type="protein sequence ID" value="SFQ42265.1"/>
    <property type="molecule type" value="Genomic_DNA"/>
</dbReference>
<dbReference type="InterPro" id="IPR041055">
    <property type="entry name" value="Kinase-PolyVal"/>
</dbReference>
<dbReference type="AlphaFoldDB" id="A0A1I5YDG9"/>
<dbReference type="Pfam" id="PF18762">
    <property type="entry name" value="Kinase-PolyVal"/>
    <property type="match status" value="1"/>
</dbReference>
<dbReference type="RefSeq" id="WP_090661157.1">
    <property type="nucleotide sequence ID" value="NZ_FOXQ01000011.1"/>
</dbReference>
<evidence type="ECO:0000313" key="2">
    <source>
        <dbReference type="Proteomes" id="UP000199031"/>
    </source>
</evidence>
<accession>A0A1I5YDG9</accession>
<keyword evidence="2" id="KW-1185">Reference proteome</keyword>
<reference evidence="1 2" key="1">
    <citation type="submission" date="2016-10" db="EMBL/GenBank/DDBJ databases">
        <authorList>
            <person name="de Groot N.N."/>
        </authorList>
    </citation>
    <scope>NUCLEOTIDE SEQUENCE [LARGE SCALE GENOMIC DNA]</scope>
    <source>
        <strain evidence="1 2">DSM 28286</strain>
    </source>
</reference>
<evidence type="ECO:0000313" key="1">
    <source>
        <dbReference type="EMBL" id="SFQ42265.1"/>
    </source>
</evidence>
<dbReference type="OrthoDB" id="1079625at2"/>
<sequence length="211" mass="24631">MKNIKHELQNIIYPVEPFGETGKLKKIQSFLRRNAETGAGVKKQKHLKSEEAAILIAFAKAEGLFYHNEILEKDFIGAGAEQRVFRYDDFSVIKTNDSIFYSSWLDYFNSLLIHNYFFPATAYEFIGFKIIQDTLFAVVRQDFILATEPVNLEIVKNFLAYNGFENTRNNDYINQEIGLIFEDLHDENVLSRNGVLFFIDTVFYLLDKFYE</sequence>
<protein>
    <submittedName>
        <fullName evidence="1">Uncharacterized protein</fullName>
    </submittedName>
</protein>
<organism evidence="1 2">
    <name type="scientific">Parafilimonas terrae</name>
    <dbReference type="NCBI Taxonomy" id="1465490"/>
    <lineage>
        <taxon>Bacteria</taxon>
        <taxon>Pseudomonadati</taxon>
        <taxon>Bacteroidota</taxon>
        <taxon>Chitinophagia</taxon>
        <taxon>Chitinophagales</taxon>
        <taxon>Chitinophagaceae</taxon>
        <taxon>Parafilimonas</taxon>
    </lineage>
</organism>